<proteinExistence type="predicted"/>
<gene>
    <name evidence="1" type="primary">Ptp10D_4</name>
    <name evidence="1" type="ORF">E2C01_085589</name>
</gene>
<comment type="caution">
    <text evidence="1">The sequence shown here is derived from an EMBL/GenBank/DDBJ whole genome shotgun (WGS) entry which is preliminary data.</text>
</comment>
<reference evidence="1 2" key="1">
    <citation type="submission" date="2019-05" db="EMBL/GenBank/DDBJ databases">
        <title>Another draft genome of Portunus trituberculatus and its Hox gene families provides insights of decapod evolution.</title>
        <authorList>
            <person name="Jeong J.-H."/>
            <person name="Song I."/>
            <person name="Kim S."/>
            <person name="Choi T."/>
            <person name="Kim D."/>
            <person name="Ryu S."/>
            <person name="Kim W."/>
        </authorList>
    </citation>
    <scope>NUCLEOTIDE SEQUENCE [LARGE SCALE GENOMIC DNA]</scope>
    <source>
        <tissue evidence="1">Muscle</tissue>
    </source>
</reference>
<accession>A0A5B7JE22</accession>
<keyword evidence="2" id="KW-1185">Reference proteome</keyword>
<dbReference type="Proteomes" id="UP000324222">
    <property type="component" value="Unassembled WGS sequence"/>
</dbReference>
<evidence type="ECO:0000313" key="1">
    <source>
        <dbReference type="EMBL" id="MPC90594.1"/>
    </source>
</evidence>
<dbReference type="EMBL" id="VSRR010084945">
    <property type="protein sequence ID" value="MPC90594.1"/>
    <property type="molecule type" value="Genomic_DNA"/>
</dbReference>
<dbReference type="AlphaFoldDB" id="A0A5B7JE22"/>
<sequence>MQFVHLQGVGADVVIQIPSENVRDQDGRYRLDYRPPHGNPPPNATFTPAQVSEGVELTRALPGTKYNFQLYYTNATISDYPTWTASITTGE</sequence>
<dbReference type="OrthoDB" id="8609993at2759"/>
<name>A0A5B7JE22_PORTR</name>
<evidence type="ECO:0000313" key="2">
    <source>
        <dbReference type="Proteomes" id="UP000324222"/>
    </source>
</evidence>
<organism evidence="1 2">
    <name type="scientific">Portunus trituberculatus</name>
    <name type="common">Swimming crab</name>
    <name type="synonym">Neptunus trituberculatus</name>
    <dbReference type="NCBI Taxonomy" id="210409"/>
    <lineage>
        <taxon>Eukaryota</taxon>
        <taxon>Metazoa</taxon>
        <taxon>Ecdysozoa</taxon>
        <taxon>Arthropoda</taxon>
        <taxon>Crustacea</taxon>
        <taxon>Multicrustacea</taxon>
        <taxon>Malacostraca</taxon>
        <taxon>Eumalacostraca</taxon>
        <taxon>Eucarida</taxon>
        <taxon>Decapoda</taxon>
        <taxon>Pleocyemata</taxon>
        <taxon>Brachyura</taxon>
        <taxon>Eubrachyura</taxon>
        <taxon>Portunoidea</taxon>
        <taxon>Portunidae</taxon>
        <taxon>Portuninae</taxon>
        <taxon>Portunus</taxon>
    </lineage>
</organism>
<protein>
    <submittedName>
        <fullName evidence="1">Tyrosine-protein phosphatase 10D</fullName>
    </submittedName>
</protein>